<proteinExistence type="predicted"/>
<name>A0A812IJ58_9DINO</name>
<dbReference type="OrthoDB" id="438679at2759"/>
<accession>A0A812IJ58</accession>
<dbReference type="Proteomes" id="UP000604046">
    <property type="component" value="Unassembled WGS sequence"/>
</dbReference>
<feature type="region of interest" description="Disordered" evidence="1">
    <location>
        <begin position="40"/>
        <end position="73"/>
    </location>
</feature>
<reference evidence="2" key="1">
    <citation type="submission" date="2021-02" db="EMBL/GenBank/DDBJ databases">
        <authorList>
            <person name="Dougan E. K."/>
            <person name="Rhodes N."/>
            <person name="Thang M."/>
            <person name="Chan C."/>
        </authorList>
    </citation>
    <scope>NUCLEOTIDE SEQUENCE</scope>
</reference>
<evidence type="ECO:0000313" key="3">
    <source>
        <dbReference type="Proteomes" id="UP000604046"/>
    </source>
</evidence>
<organism evidence="2 3">
    <name type="scientific">Symbiodinium natans</name>
    <dbReference type="NCBI Taxonomy" id="878477"/>
    <lineage>
        <taxon>Eukaryota</taxon>
        <taxon>Sar</taxon>
        <taxon>Alveolata</taxon>
        <taxon>Dinophyceae</taxon>
        <taxon>Suessiales</taxon>
        <taxon>Symbiodiniaceae</taxon>
        <taxon>Symbiodinium</taxon>
    </lineage>
</organism>
<comment type="caution">
    <text evidence="2">The sequence shown here is derived from an EMBL/GenBank/DDBJ whole genome shotgun (WGS) entry which is preliminary data.</text>
</comment>
<protein>
    <submittedName>
        <fullName evidence="2">Uncharacterized protein</fullName>
    </submittedName>
</protein>
<gene>
    <name evidence="2" type="ORF">SNAT2548_LOCUS4872</name>
</gene>
<feature type="region of interest" description="Disordered" evidence="1">
    <location>
        <begin position="138"/>
        <end position="168"/>
    </location>
</feature>
<sequence length="200" mass="20621">MAEPSVNAWSQYPAFARWTPQAQRNVQQLAEVTAEAAIAEAVASPPSDPAKPIGDAEASNQGAPAKSSRCSAKESIARSVRQAGLADHEDKIQVAHLSAVLAALDIPDHHVQTLASASGAVQDDRIHLSSFLTWIFPDGAGEPPPPPPPTAATAEASPDCKGIEMERGSGSLLEQPLVALCNLTAPGLTADSEPPEPGSG</sequence>
<evidence type="ECO:0000256" key="1">
    <source>
        <dbReference type="SAM" id="MobiDB-lite"/>
    </source>
</evidence>
<evidence type="ECO:0000313" key="2">
    <source>
        <dbReference type="EMBL" id="CAE7041309.1"/>
    </source>
</evidence>
<keyword evidence="3" id="KW-1185">Reference proteome</keyword>
<dbReference type="EMBL" id="CAJNDS010000302">
    <property type="protein sequence ID" value="CAE7041309.1"/>
    <property type="molecule type" value="Genomic_DNA"/>
</dbReference>
<dbReference type="AlphaFoldDB" id="A0A812IJ58"/>